<name>A0A1Q5PY99_9ACTO</name>
<evidence type="ECO:0000256" key="7">
    <source>
        <dbReference type="ARBA" id="ARBA00023136"/>
    </source>
</evidence>
<dbReference type="InParanoid" id="A0A1Q5PY99"/>
<keyword evidence="6 8" id="KW-1133">Transmembrane helix</keyword>
<evidence type="ECO:0000256" key="1">
    <source>
        <dbReference type="ARBA" id="ARBA00004651"/>
    </source>
</evidence>
<evidence type="ECO:0000313" key="9">
    <source>
        <dbReference type="EMBL" id="OKL52588.1"/>
    </source>
</evidence>
<evidence type="ECO:0000313" key="10">
    <source>
        <dbReference type="Proteomes" id="UP000185612"/>
    </source>
</evidence>
<dbReference type="AlphaFoldDB" id="A0A1Q5PY99"/>
<dbReference type="Proteomes" id="UP000185612">
    <property type="component" value="Unassembled WGS sequence"/>
</dbReference>
<evidence type="ECO:0000256" key="6">
    <source>
        <dbReference type="ARBA" id="ARBA00022989"/>
    </source>
</evidence>
<keyword evidence="5 8" id="KW-0812">Transmembrane</keyword>
<keyword evidence="7 8" id="KW-0472">Membrane</keyword>
<feature type="transmembrane region" description="Helical" evidence="8">
    <location>
        <begin position="307"/>
        <end position="326"/>
    </location>
</feature>
<dbReference type="Pfam" id="PF03547">
    <property type="entry name" value="Mem_trans"/>
    <property type="match status" value="1"/>
</dbReference>
<evidence type="ECO:0000256" key="3">
    <source>
        <dbReference type="ARBA" id="ARBA00022448"/>
    </source>
</evidence>
<dbReference type="Gene3D" id="1.20.1530.20">
    <property type="match status" value="1"/>
</dbReference>
<dbReference type="PANTHER" id="PTHR36838:SF3">
    <property type="entry name" value="TRANSPORTER AUXIN EFFLUX CARRIER EC FAMILY"/>
    <property type="match status" value="1"/>
</dbReference>
<proteinExistence type="inferred from homology"/>
<dbReference type="STRING" id="52770.BSZ40_00255"/>
<keyword evidence="3" id="KW-0813">Transport</keyword>
<evidence type="ECO:0000256" key="8">
    <source>
        <dbReference type="SAM" id="Phobius"/>
    </source>
</evidence>
<comment type="similarity">
    <text evidence="2">Belongs to the auxin efflux carrier (TC 2.A.69) family.</text>
</comment>
<reference evidence="10" key="1">
    <citation type="submission" date="2016-12" db="EMBL/GenBank/DDBJ databases">
        <authorList>
            <person name="Meng X."/>
        </authorList>
    </citation>
    <scope>NUCLEOTIDE SEQUENCE [LARGE SCALE GENOMIC DNA]</scope>
    <source>
        <strain evidence="10">DSM 20732</strain>
    </source>
</reference>
<dbReference type="GO" id="GO:0005886">
    <property type="term" value="C:plasma membrane"/>
    <property type="evidence" value="ECO:0007669"/>
    <property type="project" value="UniProtKB-SubCell"/>
</dbReference>
<comment type="caution">
    <text evidence="9">The sequence shown here is derived from an EMBL/GenBank/DDBJ whole genome shotgun (WGS) entry which is preliminary data.</text>
</comment>
<dbReference type="OrthoDB" id="5405318at2"/>
<sequence>MGAAAQVLGGFAGLGAIVLIGYVLAARGLLVGATGLASDDDRLGSVADTLTRVCFFAATPALLFHSIVQSRASFASRTTLVSVAVPVVVIGGVTVWSWWRSRRWGSAIAAGMCAGYVNAGNLGLPISVLLLGDASPIAPVLLLQQGLVTPMALMLLDRQARLSAAAASAEVGRLRAAWQLLPLRHPPVVAVLSALVVRAVGWQVPDVVLTSVRTLGGAAVPLMLLAFGISLRGRGLPGRGRDGRQVWALSLCKLVVAPALALGAGAAWGFSGPELAVVAVTAGLPTAQNVFLYTNRFKVGHELARQVVAVTTLLCVPGLVAARLLWG</sequence>
<feature type="transmembrane region" description="Helical" evidence="8">
    <location>
        <begin position="80"/>
        <end position="99"/>
    </location>
</feature>
<evidence type="ECO:0000256" key="5">
    <source>
        <dbReference type="ARBA" id="ARBA00022692"/>
    </source>
</evidence>
<dbReference type="RefSeq" id="WP_073822101.1">
    <property type="nucleotide sequence ID" value="NZ_MQVS01000001.1"/>
</dbReference>
<evidence type="ECO:0008006" key="11">
    <source>
        <dbReference type="Google" id="ProtNLM"/>
    </source>
</evidence>
<feature type="transmembrane region" description="Helical" evidence="8">
    <location>
        <begin position="275"/>
        <end position="295"/>
    </location>
</feature>
<keyword evidence="10" id="KW-1185">Reference proteome</keyword>
<keyword evidence="4" id="KW-1003">Cell membrane</keyword>
<dbReference type="PANTHER" id="PTHR36838">
    <property type="entry name" value="AUXIN EFFLUX CARRIER FAMILY PROTEIN"/>
    <property type="match status" value="1"/>
</dbReference>
<dbReference type="InterPro" id="IPR004776">
    <property type="entry name" value="Mem_transp_PIN-like"/>
</dbReference>
<protein>
    <recommendedName>
        <fullName evidence="11">AEC family transporter</fullName>
    </recommendedName>
</protein>
<feature type="transmembrane region" description="Helical" evidence="8">
    <location>
        <begin position="214"/>
        <end position="234"/>
    </location>
</feature>
<evidence type="ECO:0000256" key="2">
    <source>
        <dbReference type="ARBA" id="ARBA00010145"/>
    </source>
</evidence>
<feature type="transmembrane region" description="Helical" evidence="8">
    <location>
        <begin position="49"/>
        <end position="68"/>
    </location>
</feature>
<dbReference type="GO" id="GO:0055085">
    <property type="term" value="P:transmembrane transport"/>
    <property type="evidence" value="ECO:0007669"/>
    <property type="project" value="InterPro"/>
</dbReference>
<gene>
    <name evidence="9" type="ORF">BSZ40_00255</name>
</gene>
<dbReference type="EMBL" id="MQVS01000001">
    <property type="protein sequence ID" value="OKL52588.1"/>
    <property type="molecule type" value="Genomic_DNA"/>
</dbReference>
<evidence type="ECO:0000256" key="4">
    <source>
        <dbReference type="ARBA" id="ARBA00022475"/>
    </source>
</evidence>
<comment type="subcellular location">
    <subcellularLocation>
        <location evidence="1">Cell membrane</location>
        <topology evidence="1">Multi-pass membrane protein</topology>
    </subcellularLocation>
</comment>
<dbReference type="InterPro" id="IPR038770">
    <property type="entry name" value="Na+/solute_symporter_sf"/>
</dbReference>
<feature type="transmembrane region" description="Helical" evidence="8">
    <location>
        <begin position="183"/>
        <end position="202"/>
    </location>
</feature>
<accession>A0A1Q5PY99</accession>
<organism evidence="9 10">
    <name type="scientific">Buchananella hordeovulneris</name>
    <dbReference type="NCBI Taxonomy" id="52770"/>
    <lineage>
        <taxon>Bacteria</taxon>
        <taxon>Bacillati</taxon>
        <taxon>Actinomycetota</taxon>
        <taxon>Actinomycetes</taxon>
        <taxon>Actinomycetales</taxon>
        <taxon>Actinomycetaceae</taxon>
        <taxon>Buchananella</taxon>
    </lineage>
</organism>
<feature type="transmembrane region" description="Helical" evidence="8">
    <location>
        <begin position="246"/>
        <end position="269"/>
    </location>
</feature>